<evidence type="ECO:0000256" key="1">
    <source>
        <dbReference type="SAM" id="SignalP"/>
    </source>
</evidence>
<feature type="signal peptide" evidence="1">
    <location>
        <begin position="1"/>
        <end position="32"/>
    </location>
</feature>
<organism evidence="2 3">
    <name type="scientific">Hydrogenoanaerobacterium saccharovorans</name>
    <dbReference type="NCBI Taxonomy" id="474960"/>
    <lineage>
        <taxon>Bacteria</taxon>
        <taxon>Bacillati</taxon>
        <taxon>Bacillota</taxon>
        <taxon>Clostridia</taxon>
        <taxon>Eubacteriales</taxon>
        <taxon>Oscillospiraceae</taxon>
        <taxon>Hydrogenoanaerobacterium</taxon>
    </lineage>
</organism>
<dbReference type="RefSeq" id="WP_092756381.1">
    <property type="nucleotide sequence ID" value="NZ_FOCG01000004.1"/>
</dbReference>
<dbReference type="OrthoDB" id="9968108at2"/>
<dbReference type="EMBL" id="FOCG01000004">
    <property type="protein sequence ID" value="SEN13695.1"/>
    <property type="molecule type" value="Genomic_DNA"/>
</dbReference>
<name>A0A1H8E2M8_9FIRM</name>
<evidence type="ECO:0000313" key="3">
    <source>
        <dbReference type="Proteomes" id="UP000199158"/>
    </source>
</evidence>
<keyword evidence="1" id="KW-0732">Signal</keyword>
<dbReference type="STRING" id="474960.SAMN05216180_2862"/>
<protein>
    <submittedName>
        <fullName evidence="2">Uncharacterized protein</fullName>
    </submittedName>
</protein>
<proteinExistence type="predicted"/>
<gene>
    <name evidence="2" type="ORF">SAMN05216180_2862</name>
</gene>
<reference evidence="2 3" key="1">
    <citation type="submission" date="2016-10" db="EMBL/GenBank/DDBJ databases">
        <authorList>
            <person name="de Groot N.N."/>
        </authorList>
    </citation>
    <scope>NUCLEOTIDE SEQUENCE [LARGE SCALE GENOMIC DNA]</scope>
    <source>
        <strain evidence="2 3">CGMCC 1.5070</strain>
    </source>
</reference>
<sequence>MQIPKMLSISLICLVALSAASCINVSSNNHQASSPAATEKDKSTHNQIISGAPKFAIDTLNFTQANGYLFPDSGGNISWWSDLSFYGEVSGRFSAISNDEITDKLNKFYKVPSIKTEQGDDISISSANWLVSGSEDGKREFWLSLSCTLPIAEPTVIKSIAINQDGAQENYDTGEYTVHPTNYAQSKYGFVSENIIDLLDTASDDMIVDFRISVPQEHDERTLSFGVTISDNPNVLSAEVVGWSYDETATTDAKEFYSTTKTEKELQFFKIYAVNIRIVTKVKDVVVQPCFTASYNNNSYHVMTDPFHYTLD</sequence>
<keyword evidence="3" id="KW-1185">Reference proteome</keyword>
<feature type="chain" id="PRO_5011508613" evidence="1">
    <location>
        <begin position="33"/>
        <end position="312"/>
    </location>
</feature>
<dbReference type="PROSITE" id="PS51257">
    <property type="entry name" value="PROKAR_LIPOPROTEIN"/>
    <property type="match status" value="1"/>
</dbReference>
<dbReference type="Proteomes" id="UP000199158">
    <property type="component" value="Unassembled WGS sequence"/>
</dbReference>
<dbReference type="AlphaFoldDB" id="A0A1H8E2M8"/>
<accession>A0A1H8E2M8</accession>
<evidence type="ECO:0000313" key="2">
    <source>
        <dbReference type="EMBL" id="SEN13695.1"/>
    </source>
</evidence>